<proteinExistence type="predicted"/>
<accession>G2X6J7</accession>
<dbReference type="RefSeq" id="XP_009653471.1">
    <property type="nucleotide sequence ID" value="XM_009655176.1"/>
</dbReference>
<evidence type="ECO:0000313" key="1">
    <source>
        <dbReference type="EMBL" id="EGY14615.1"/>
    </source>
</evidence>
<evidence type="ECO:0000313" key="2">
    <source>
        <dbReference type="Proteomes" id="UP000001611"/>
    </source>
</evidence>
<sequence>MALASPSASGRSPVVSFAQLPFGVVTLGRTANVTKGYGRSLLWFSNGAVEILREKRARGSRPQ</sequence>
<protein>
    <submittedName>
        <fullName evidence="1">Uncharacterized protein</fullName>
    </submittedName>
</protein>
<gene>
    <name evidence="1" type="ORF">VDAG_05779</name>
</gene>
<dbReference type="EMBL" id="DS572705">
    <property type="protein sequence ID" value="EGY14615.1"/>
    <property type="molecule type" value="Genomic_DNA"/>
</dbReference>
<dbReference type="Proteomes" id="UP000001611">
    <property type="component" value="Chromosome 4"/>
</dbReference>
<keyword evidence="2" id="KW-1185">Reference proteome</keyword>
<dbReference type="HOGENOM" id="CLU_2887538_0_0_1"/>
<dbReference type="InParanoid" id="G2X6J7"/>
<dbReference type="AlphaFoldDB" id="G2X6J7"/>
<organism evidence="1 2">
    <name type="scientific">Verticillium dahliae (strain VdLs.17 / ATCC MYA-4575 / FGSC 10137)</name>
    <name type="common">Verticillium wilt</name>
    <dbReference type="NCBI Taxonomy" id="498257"/>
    <lineage>
        <taxon>Eukaryota</taxon>
        <taxon>Fungi</taxon>
        <taxon>Dikarya</taxon>
        <taxon>Ascomycota</taxon>
        <taxon>Pezizomycotina</taxon>
        <taxon>Sordariomycetes</taxon>
        <taxon>Hypocreomycetidae</taxon>
        <taxon>Glomerellales</taxon>
        <taxon>Plectosphaerellaceae</taxon>
        <taxon>Verticillium</taxon>
    </lineage>
</organism>
<reference evidence="1 2" key="1">
    <citation type="submission" date="2008-03" db="EMBL/GenBank/DDBJ databases">
        <title>The Genome Sequence of Verticillium dahliae VdLs.17.</title>
        <authorList>
            <consortium name="The Broad Institute Genome Sequencing Platform"/>
            <person name="Ma L.-J.J."/>
            <person name="Klosterman S.J."/>
            <person name="Subbarao K."/>
            <person name="Dobinson K."/>
            <person name="Veronese P."/>
            <person name="Kang S."/>
            <person name="Gold S.E."/>
            <person name="Young S."/>
            <person name="Jaffe D."/>
            <person name="Gnerre S."/>
            <person name="Berlin A."/>
            <person name="Heiman D."/>
            <person name="Hepburn T."/>
            <person name="Sykes S."/>
            <person name="Alvarado L."/>
            <person name="Kodira C.D."/>
            <person name="Lander E."/>
            <person name="Galagan J."/>
            <person name="Nusbaum C."/>
            <person name="Birren B."/>
        </authorList>
    </citation>
    <scope>NUCLEOTIDE SEQUENCE [LARGE SCALE GENOMIC DNA]</scope>
    <source>
        <strain evidence="2">VdLs.17 / ATCC MYA-4575 / FGSC 10137</strain>
    </source>
</reference>
<dbReference type="KEGG" id="vda:VDAG_05779"/>
<dbReference type="GeneID" id="20707242"/>
<name>G2X6J7_VERDV</name>